<accession>A0A1B0FD72</accession>
<dbReference type="AlphaFoldDB" id="A0A1B0FD72"/>
<dbReference type="EMBL" id="CCAG010007514">
    <property type="status" value="NOT_ANNOTATED_CDS"/>
    <property type="molecule type" value="Genomic_DNA"/>
</dbReference>
<keyword evidence="1" id="KW-0175">Coiled coil</keyword>
<name>A0A1B0FD72_GLOMM</name>
<evidence type="ECO:0000313" key="3">
    <source>
        <dbReference type="EnsemblMetazoa" id="GMOY001532-PA"/>
    </source>
</evidence>
<dbReference type="Proteomes" id="UP000092444">
    <property type="component" value="Unassembled WGS sequence"/>
</dbReference>
<feature type="region of interest" description="Disordered" evidence="2">
    <location>
        <begin position="70"/>
        <end position="91"/>
    </location>
</feature>
<protein>
    <recommendedName>
        <fullName evidence="5">DNA endonuclease activator Ctp1 C-terminal domain-containing protein</fullName>
    </recommendedName>
</protein>
<reference evidence="3" key="1">
    <citation type="submission" date="2020-05" db="UniProtKB">
        <authorList>
            <consortium name="EnsemblMetazoa"/>
        </authorList>
    </citation>
    <scope>IDENTIFICATION</scope>
    <source>
        <strain evidence="3">Yale</strain>
    </source>
</reference>
<organism evidence="3 4">
    <name type="scientific">Glossina morsitans morsitans</name>
    <name type="common">Savannah tsetse fly</name>
    <dbReference type="NCBI Taxonomy" id="37546"/>
    <lineage>
        <taxon>Eukaryota</taxon>
        <taxon>Metazoa</taxon>
        <taxon>Ecdysozoa</taxon>
        <taxon>Arthropoda</taxon>
        <taxon>Hexapoda</taxon>
        <taxon>Insecta</taxon>
        <taxon>Pterygota</taxon>
        <taxon>Neoptera</taxon>
        <taxon>Endopterygota</taxon>
        <taxon>Diptera</taxon>
        <taxon>Brachycera</taxon>
        <taxon>Muscomorpha</taxon>
        <taxon>Hippoboscoidea</taxon>
        <taxon>Glossinidae</taxon>
        <taxon>Glossina</taxon>
    </lineage>
</organism>
<evidence type="ECO:0000313" key="4">
    <source>
        <dbReference type="Proteomes" id="UP000092444"/>
    </source>
</evidence>
<evidence type="ECO:0008006" key="5">
    <source>
        <dbReference type="Google" id="ProtNLM"/>
    </source>
</evidence>
<evidence type="ECO:0000256" key="1">
    <source>
        <dbReference type="SAM" id="Coils"/>
    </source>
</evidence>
<evidence type="ECO:0000256" key="2">
    <source>
        <dbReference type="SAM" id="MobiDB-lite"/>
    </source>
</evidence>
<feature type="coiled-coil region" evidence="1">
    <location>
        <begin position="23"/>
        <end position="57"/>
    </location>
</feature>
<dbReference type="VEuPathDB" id="VectorBase:GMOY001532"/>
<proteinExistence type="predicted"/>
<dbReference type="EnsemblMetazoa" id="GMOY001532-RA">
    <property type="protein sequence ID" value="GMOY001532-PA"/>
    <property type="gene ID" value="GMOY001532"/>
</dbReference>
<sequence length="547" mass="62058">MVCSICGKTLNKSDNDDCITIFLDELKLHYSALKKKLQEKDLEIQKLNEHIEYVNKQKCFENVKKETKPSVESLKQDSEADASNDMSLSEEDSVNGANLNVALNSEQLFENSLLSPTQSEFISTRSKLISKYNKQNESRRCLKNKNTKVSSKQNHVWHTKAQSSSTVKSWASKFINPPTPSPKKLNLKEAIAQKEALGKLSLSHRKVKPNSSKLKQATIESFNVKKKRSAQDINDACATVYKSPKNMSCSYGRNVVNINSHSDHNESKNISYAVDLPIKDIVFDFSPTKKTDHPVNSSNLHKNSISKQLQFTADSNEKFTESATASNVPSLFASNKPDDTCSVIMLTPAVQEVIFIDDESTDLAADINTLGILADLQQNATNHLTRLRDCDNKNTQKNQNREKATFISKKKEIIKFSQDNQILSEEANVPTNPLYYDEDDEDDDFMPRPIMIKNEPDEDLTYNKPGLKELNSVDCKACKQYLRTCGDRLTNQEIKRHLSKCSIHNKPAVTHNTPEGFWNPHIMSFKENDPRNEVLIDTRFKDKKRPF</sequence>
<keyword evidence="4" id="KW-1185">Reference proteome</keyword>